<name>A0ABY8XTV1_9PSEU</name>
<proteinExistence type="predicted"/>
<dbReference type="Proteomes" id="UP001227101">
    <property type="component" value="Chromosome"/>
</dbReference>
<sequence>MRGKIVFDVCLRVTSSVESLPWMAGTVTLLRIGADGLVTQAKTDAAKRAMLGAAEESDLLIVAWPGEWSQDLFVVDDLPAARLAVGLPRRRVAPAVTANEHPEPSLGTGWSSAESQGLWGRLAALPGLPEEGKRQLVDKAAQWISSRGIKPLLARTDLDNETRQRLLAGVESWDAADLVAADCCTAAEALELLNRFPAKASVLGAALQRPEISQTAMREVATLSYDDAAKLWWDAKNWPAQTKTQLAATILDVVLGSQPPEPPSEVPGWRDRHTPEMLLRDLIAEQPSDRREELLSHPELGSRIRRAFLAADELTDTELLQCLPELKTAEATDVLAYLKRFPRLTQLARDEVGDVIADMIAGGWDPVRIAHAGEWADLVVVARATTRSACVDALVTAAVDARPRQQVSHYQLVDAIVANPAASTSQLRRLFEHLSDDHLRDIEESLPARSRARRLCAEVLTARQSRTVSAARPAPTTENLPTDEELSAMADPVAALADLLRDRGRERDAIVAHALSSAHMTDDLAWRMPVRELERHPVYGPRLAAKVAEICGDSPDRWRAFAAAWGTQTQLLTTTLFKRIEAARGD</sequence>
<accession>A0ABY8XTV1</accession>
<evidence type="ECO:0000313" key="1">
    <source>
        <dbReference type="EMBL" id="WIV59119.1"/>
    </source>
</evidence>
<keyword evidence="2" id="KW-1185">Reference proteome</keyword>
<gene>
    <name evidence="1" type="ORF">QP939_11055</name>
</gene>
<dbReference type="RefSeq" id="WP_285456593.1">
    <property type="nucleotide sequence ID" value="NZ_CP127173.1"/>
</dbReference>
<evidence type="ECO:0000313" key="2">
    <source>
        <dbReference type="Proteomes" id="UP001227101"/>
    </source>
</evidence>
<organism evidence="1 2">
    <name type="scientific">Amycolatopsis nalaikhensis</name>
    <dbReference type="NCBI Taxonomy" id="715472"/>
    <lineage>
        <taxon>Bacteria</taxon>
        <taxon>Bacillati</taxon>
        <taxon>Actinomycetota</taxon>
        <taxon>Actinomycetes</taxon>
        <taxon>Pseudonocardiales</taxon>
        <taxon>Pseudonocardiaceae</taxon>
        <taxon>Amycolatopsis</taxon>
    </lineage>
</organism>
<dbReference type="EMBL" id="CP127173">
    <property type="protein sequence ID" value="WIV59119.1"/>
    <property type="molecule type" value="Genomic_DNA"/>
</dbReference>
<protein>
    <submittedName>
        <fullName evidence="1">Uncharacterized protein</fullName>
    </submittedName>
</protein>
<reference evidence="1 2" key="1">
    <citation type="submission" date="2023-06" db="EMBL/GenBank/DDBJ databases">
        <authorList>
            <person name="Oyuntsetseg B."/>
            <person name="Kim S.B."/>
        </authorList>
    </citation>
    <scope>NUCLEOTIDE SEQUENCE [LARGE SCALE GENOMIC DNA]</scope>
    <source>
        <strain evidence="1 2">2-2</strain>
    </source>
</reference>